<dbReference type="EMBL" id="QJJV01000040">
    <property type="protein sequence ID" value="PXX05674.1"/>
    <property type="molecule type" value="Genomic_DNA"/>
</dbReference>
<sequence length="482" mass="52371">MNTRQLPDDLNPAIIEATAIFIGKVTGLVPPPTDAFPHEWYAPLRTFTKRLYQIAGENAPAAPRDDPTPLDDETVAVIRSFVDRPGETYRGIITRRLGIGFGRALRRAIEESRVDRASDAAGTPLTDVQRAAIQAAVDTASRVLRAGGDELSDAGLRRELKESRDMLRDMLDAAPPPTVAADAAAASAFLSLGEFDPDHPLLAKAAQPDERAAFTEFRAALSRMDGSSVSLADRVMILSNATFLMDEYVRAAAPQAALTDEQRDSIEYAQQVLRQVEASDGTFVGQCTDAISGLDALLSTAPTIAADAAAPSDTRFTHPGCEVCACPPGVCQAEAAQPQNAFRQRVERLLVQLHNEDRLSEGQCAKVLDIHRIAWRKIADEAALDEPSIVGPDDLLERPHAERSRAEGGVADSSCQRNTPDTTGDTDELTREQDEDRLEARAILTNMLRSIEQHGPYSTETTCRFLRQAIQCLPVAPRNDRA</sequence>
<comment type="caution">
    <text evidence="2">The sequence shown here is derived from an EMBL/GenBank/DDBJ whole genome shotgun (WGS) entry which is preliminary data.</text>
</comment>
<name>A0ABX5MDM2_9BURK</name>
<reference evidence="2 3" key="1">
    <citation type="submission" date="2018-05" db="EMBL/GenBank/DDBJ databases">
        <title>Genomic Encyclopedia of Type Strains, Phase IV (KMG-V): Genome sequencing to study the core and pangenomes of soil and plant-associated prokaryotes.</title>
        <authorList>
            <person name="Whitman W."/>
        </authorList>
    </citation>
    <scope>NUCLEOTIDE SEQUENCE [LARGE SCALE GENOMIC DNA]</scope>
    <source>
        <strain evidence="2 3">SIr-6563</strain>
    </source>
</reference>
<dbReference type="Proteomes" id="UP000247515">
    <property type="component" value="Unassembled WGS sequence"/>
</dbReference>
<keyword evidence="3" id="KW-1185">Reference proteome</keyword>
<feature type="compositionally biased region" description="Basic and acidic residues" evidence="1">
    <location>
        <begin position="395"/>
        <end position="406"/>
    </location>
</feature>
<feature type="region of interest" description="Disordered" evidence="1">
    <location>
        <begin position="389"/>
        <end position="435"/>
    </location>
</feature>
<organism evidence="2 3">
    <name type="scientific">Paraburkholderia tropica</name>
    <dbReference type="NCBI Taxonomy" id="92647"/>
    <lineage>
        <taxon>Bacteria</taxon>
        <taxon>Pseudomonadati</taxon>
        <taxon>Pseudomonadota</taxon>
        <taxon>Betaproteobacteria</taxon>
        <taxon>Burkholderiales</taxon>
        <taxon>Burkholderiaceae</taxon>
        <taxon>Paraburkholderia</taxon>
    </lineage>
</organism>
<accession>A0ABX5MDM2</accession>
<proteinExistence type="predicted"/>
<evidence type="ECO:0000313" key="2">
    <source>
        <dbReference type="EMBL" id="PXX05674.1"/>
    </source>
</evidence>
<protein>
    <submittedName>
        <fullName evidence="2">Uncharacterized protein</fullName>
    </submittedName>
</protein>
<feature type="compositionally biased region" description="Polar residues" evidence="1">
    <location>
        <begin position="413"/>
        <end position="423"/>
    </location>
</feature>
<evidence type="ECO:0000256" key="1">
    <source>
        <dbReference type="SAM" id="MobiDB-lite"/>
    </source>
</evidence>
<gene>
    <name evidence="2" type="ORF">C7400_14047</name>
</gene>
<evidence type="ECO:0000313" key="3">
    <source>
        <dbReference type="Proteomes" id="UP000247515"/>
    </source>
</evidence>
<dbReference type="RefSeq" id="WP_110329792.1">
    <property type="nucleotide sequence ID" value="NZ_QJJV01000040.1"/>
</dbReference>